<dbReference type="Proteomes" id="UP000283530">
    <property type="component" value="Unassembled WGS sequence"/>
</dbReference>
<evidence type="ECO:0000256" key="4">
    <source>
        <dbReference type="ARBA" id="ARBA00023054"/>
    </source>
</evidence>
<dbReference type="EMBL" id="QPKB01000011">
    <property type="protein sequence ID" value="RWR94934.1"/>
    <property type="molecule type" value="Genomic_DNA"/>
</dbReference>
<protein>
    <submittedName>
        <fullName evidence="7">Protein FLX-like protein 2</fullName>
    </submittedName>
</protein>
<keyword evidence="4 6" id="KW-0175">Coiled coil</keyword>
<keyword evidence="3" id="KW-0221">Differentiation</keyword>
<name>A0A3S3NM85_9MAGN</name>
<dbReference type="GO" id="GO:0009908">
    <property type="term" value="P:flower development"/>
    <property type="evidence" value="ECO:0007669"/>
    <property type="project" value="UniProtKB-KW"/>
</dbReference>
<dbReference type="PANTHER" id="PTHR33405:SF4">
    <property type="entry name" value="PROTEIN FLX-LIKE 2"/>
    <property type="match status" value="1"/>
</dbReference>
<feature type="coiled-coil region" evidence="6">
    <location>
        <begin position="257"/>
        <end position="284"/>
    </location>
</feature>
<accession>A0A3S3NM85</accession>
<evidence type="ECO:0000256" key="5">
    <source>
        <dbReference type="ARBA" id="ARBA00023089"/>
    </source>
</evidence>
<evidence type="ECO:0000256" key="2">
    <source>
        <dbReference type="ARBA" id="ARBA00022473"/>
    </source>
</evidence>
<reference evidence="7 8" key="1">
    <citation type="journal article" date="2019" name="Nat. Plants">
        <title>Stout camphor tree genome fills gaps in understanding of flowering plant genome evolution.</title>
        <authorList>
            <person name="Chaw S.M."/>
            <person name="Liu Y.C."/>
            <person name="Wu Y.W."/>
            <person name="Wang H.Y."/>
            <person name="Lin C.I."/>
            <person name="Wu C.S."/>
            <person name="Ke H.M."/>
            <person name="Chang L.Y."/>
            <person name="Hsu C.Y."/>
            <person name="Yang H.T."/>
            <person name="Sudianto E."/>
            <person name="Hsu M.H."/>
            <person name="Wu K.P."/>
            <person name="Wang L.N."/>
            <person name="Leebens-Mack J.H."/>
            <person name="Tsai I.J."/>
        </authorList>
    </citation>
    <scope>NUCLEOTIDE SEQUENCE [LARGE SCALE GENOMIC DNA]</scope>
    <source>
        <strain evidence="8">cv. Chaw 1501</strain>
        <tissue evidence="7">Young leaves</tissue>
    </source>
</reference>
<evidence type="ECO:0000256" key="6">
    <source>
        <dbReference type="SAM" id="Coils"/>
    </source>
</evidence>
<proteinExistence type="inferred from homology"/>
<gene>
    <name evidence="7" type="ORF">CKAN_02425100</name>
</gene>
<comment type="caution">
    <text evidence="7">The sequence shown here is derived from an EMBL/GenBank/DDBJ whole genome shotgun (WGS) entry which is preliminary data.</text>
</comment>
<keyword evidence="2" id="KW-0217">Developmental protein</keyword>
<keyword evidence="8" id="KW-1185">Reference proteome</keyword>
<evidence type="ECO:0000256" key="3">
    <source>
        <dbReference type="ARBA" id="ARBA00022782"/>
    </source>
</evidence>
<dbReference type="OrthoDB" id="1911379at2759"/>
<dbReference type="STRING" id="337451.A0A3S3NM85"/>
<organism evidence="7 8">
    <name type="scientific">Cinnamomum micranthum f. kanehirae</name>
    <dbReference type="NCBI Taxonomy" id="337451"/>
    <lineage>
        <taxon>Eukaryota</taxon>
        <taxon>Viridiplantae</taxon>
        <taxon>Streptophyta</taxon>
        <taxon>Embryophyta</taxon>
        <taxon>Tracheophyta</taxon>
        <taxon>Spermatophyta</taxon>
        <taxon>Magnoliopsida</taxon>
        <taxon>Magnoliidae</taxon>
        <taxon>Laurales</taxon>
        <taxon>Lauraceae</taxon>
        <taxon>Cinnamomum</taxon>
    </lineage>
</organism>
<dbReference type="AlphaFoldDB" id="A0A3S3NM85"/>
<comment type="similarity">
    <text evidence="1">Belongs to the FLX family.</text>
</comment>
<dbReference type="PANTHER" id="PTHR33405">
    <property type="entry name" value="PROTEIN FLX-LIKE 2"/>
    <property type="match status" value="1"/>
</dbReference>
<keyword evidence="5" id="KW-0287">Flowering</keyword>
<evidence type="ECO:0000313" key="7">
    <source>
        <dbReference type="EMBL" id="RWR94934.1"/>
    </source>
</evidence>
<evidence type="ECO:0000256" key="1">
    <source>
        <dbReference type="ARBA" id="ARBA00005405"/>
    </source>
</evidence>
<sequence>MERKSDAKVSKRTSAIEFLFIKGPAPDQGKWATRLEPLVETLGPKWLADLGSYFDMGSKGRVPPHLRRPLPGPGMIHPDPFGPAIHPSLGPHPFDMLPPPELMEQKMAAQHVEMERLAMENQRLAATHSTLRHELAAAQQELQRLQAHFGAMRADKEQQMRGLLDKIGKMEADLQAVEPVKMELQQARADAQSLIAGRQELILKVQQLTHDLQRTHMDTQQVPALISELEGLRQEYQHYRVTYDYEKKLYNDHLESLQVMEKNYVSLAREVEKLRAELANAANLESSGIFHLECSFNLLNHSIVYTSQKSSFYTFVYIYLYKMYIRIVCTYHIAGGTYVAATGYKENDMSGYHAVVPSAYEESYGVQQV</sequence>
<evidence type="ECO:0000313" key="8">
    <source>
        <dbReference type="Proteomes" id="UP000283530"/>
    </source>
</evidence>
<dbReference type="GO" id="GO:0030154">
    <property type="term" value="P:cell differentiation"/>
    <property type="evidence" value="ECO:0007669"/>
    <property type="project" value="UniProtKB-KW"/>
</dbReference>
<dbReference type="InterPro" id="IPR040353">
    <property type="entry name" value="FLX/FLX-like"/>
</dbReference>
<feature type="coiled-coil region" evidence="6">
    <location>
        <begin position="121"/>
        <end position="173"/>
    </location>
</feature>